<dbReference type="PANTHER" id="PTHR43278:SF4">
    <property type="entry name" value="NAD(P)H-DEPENDENT FMN-CONTAINING OXIDOREDUCTASE YWQN-RELATED"/>
    <property type="match status" value="1"/>
</dbReference>
<keyword evidence="1" id="KW-0285">Flavoprotein</keyword>
<sequence>MINVVSITGSYRGKKSLSSYCVDRVIETLRTAFKTSLTSSQFDPKKNLISDCVGATTCFRRGKCSIRDDMELIKKKMEEADIIIFSAPVYAHGIPGVMKTFFDRIAHWTHLFHLRGKLCIILSISDTNGNNYVSMELQRYAEYLGMVVVGSIEIKTGILSNEGIDSILRKKVSDIVTRIKNKNWSVSQNQEESFHSFKKVYLEGLGGSEAEHNYWRSNLCYFNTYSDAFNNQYNLDKNVPMEQPFSLEHFLSE</sequence>
<dbReference type="InterPro" id="IPR005025">
    <property type="entry name" value="FMN_Rdtase-like_dom"/>
</dbReference>
<dbReference type="GO" id="GO:0016491">
    <property type="term" value="F:oxidoreductase activity"/>
    <property type="evidence" value="ECO:0007669"/>
    <property type="project" value="InterPro"/>
</dbReference>
<dbReference type="KEGG" id="erx:ATZ35_04280"/>
<dbReference type="AlphaFoldDB" id="A0A0U2LUQ8"/>
<organism evidence="4 5">
    <name type="scientific">Enterococcus rotai</name>
    <dbReference type="NCBI Taxonomy" id="118060"/>
    <lineage>
        <taxon>Bacteria</taxon>
        <taxon>Bacillati</taxon>
        <taxon>Bacillota</taxon>
        <taxon>Bacilli</taxon>
        <taxon>Lactobacillales</taxon>
        <taxon>Enterococcaceae</taxon>
        <taxon>Enterococcus</taxon>
    </lineage>
</organism>
<evidence type="ECO:0000313" key="5">
    <source>
        <dbReference type="Proteomes" id="UP000067523"/>
    </source>
</evidence>
<dbReference type="InterPro" id="IPR029039">
    <property type="entry name" value="Flavoprotein-like_sf"/>
</dbReference>
<dbReference type="InterPro" id="IPR051796">
    <property type="entry name" value="ISF_SsuE-like"/>
</dbReference>
<dbReference type="STRING" id="118060.ATZ35_04280"/>
<keyword evidence="2" id="KW-0288">FMN</keyword>
<evidence type="ECO:0000256" key="2">
    <source>
        <dbReference type="ARBA" id="ARBA00022643"/>
    </source>
</evidence>
<feature type="domain" description="NADPH-dependent FMN reductase-like" evidence="3">
    <location>
        <begin position="3"/>
        <end position="152"/>
    </location>
</feature>
<gene>
    <name evidence="4" type="ORF">ATZ35_04280</name>
</gene>
<dbReference type="EMBL" id="CP013655">
    <property type="protein sequence ID" value="ALS36405.1"/>
    <property type="molecule type" value="Genomic_DNA"/>
</dbReference>
<dbReference type="Gene3D" id="3.40.50.360">
    <property type="match status" value="1"/>
</dbReference>
<dbReference type="Pfam" id="PF03358">
    <property type="entry name" value="FMN_red"/>
    <property type="match status" value="1"/>
</dbReference>
<dbReference type="Proteomes" id="UP000067523">
    <property type="component" value="Chromosome"/>
</dbReference>
<dbReference type="PANTHER" id="PTHR43278">
    <property type="entry name" value="NAD(P)H-DEPENDENT FMN-CONTAINING OXIDOREDUCTASE YWQN-RELATED"/>
    <property type="match status" value="1"/>
</dbReference>
<evidence type="ECO:0000313" key="4">
    <source>
        <dbReference type="EMBL" id="ALS36405.1"/>
    </source>
</evidence>
<accession>A0A0U2LUQ8</accession>
<reference evidence="5" key="1">
    <citation type="submission" date="2015-12" db="EMBL/GenBank/DDBJ databases">
        <authorList>
            <person name="Lauer A."/>
            <person name="Humrighouse B."/>
            <person name="Loparev V."/>
            <person name="Shewmaker P.L."/>
            <person name="Whitney A.M."/>
            <person name="McLaughlin R.W."/>
        </authorList>
    </citation>
    <scope>NUCLEOTIDE SEQUENCE [LARGE SCALE GENOMIC DNA]</scope>
    <source>
        <strain evidence="5">LMG 26678</strain>
    </source>
</reference>
<keyword evidence="5" id="KW-1185">Reference proteome</keyword>
<dbReference type="RefSeq" id="WP_208929648.1">
    <property type="nucleotide sequence ID" value="NZ_CP013655.1"/>
</dbReference>
<name>A0A0U2LUQ8_9ENTE</name>
<protein>
    <recommendedName>
        <fullName evidence="3">NADPH-dependent FMN reductase-like domain-containing protein</fullName>
    </recommendedName>
</protein>
<dbReference type="SUPFAM" id="SSF52218">
    <property type="entry name" value="Flavoproteins"/>
    <property type="match status" value="1"/>
</dbReference>
<evidence type="ECO:0000256" key="1">
    <source>
        <dbReference type="ARBA" id="ARBA00022630"/>
    </source>
</evidence>
<evidence type="ECO:0000259" key="3">
    <source>
        <dbReference type="Pfam" id="PF03358"/>
    </source>
</evidence>
<proteinExistence type="predicted"/>